<evidence type="ECO:0000313" key="6">
    <source>
        <dbReference type="Proteomes" id="UP001604277"/>
    </source>
</evidence>
<dbReference type="SUPFAM" id="SSF52540">
    <property type="entry name" value="P-loop containing nucleoside triphosphate hydrolases"/>
    <property type="match status" value="1"/>
</dbReference>
<gene>
    <name evidence="5" type="ORF">Fot_04811</name>
</gene>
<feature type="coiled-coil region" evidence="3">
    <location>
        <begin position="14"/>
        <end position="41"/>
    </location>
</feature>
<dbReference type="Pfam" id="PF16796">
    <property type="entry name" value="Microtub_bd"/>
    <property type="match status" value="1"/>
</dbReference>
<keyword evidence="3" id="KW-0175">Coiled coil</keyword>
<dbReference type="SMART" id="SM00129">
    <property type="entry name" value="KISc"/>
    <property type="match status" value="1"/>
</dbReference>
<protein>
    <submittedName>
        <fullName evidence="5">Kinesin-like calmodulin-binding protein</fullName>
    </submittedName>
</protein>
<dbReference type="InterPro" id="IPR036961">
    <property type="entry name" value="Kinesin_motor_dom_sf"/>
</dbReference>
<dbReference type="GO" id="GO:0005524">
    <property type="term" value="F:ATP binding"/>
    <property type="evidence" value="ECO:0007669"/>
    <property type="project" value="UniProtKB-UniRule"/>
</dbReference>
<dbReference type="PROSITE" id="PS50067">
    <property type="entry name" value="KINESIN_MOTOR_2"/>
    <property type="match status" value="1"/>
</dbReference>
<dbReference type="Pfam" id="PF00225">
    <property type="entry name" value="Kinesin"/>
    <property type="match status" value="1"/>
</dbReference>
<keyword evidence="2" id="KW-0067">ATP-binding</keyword>
<dbReference type="InterPro" id="IPR031852">
    <property type="entry name" value="Vik1/Cik1_MT-bd"/>
</dbReference>
<evidence type="ECO:0000256" key="1">
    <source>
        <dbReference type="ARBA" id="ARBA00023175"/>
    </source>
</evidence>
<evidence type="ECO:0000256" key="3">
    <source>
        <dbReference type="SAM" id="Coils"/>
    </source>
</evidence>
<keyword evidence="2" id="KW-0547">Nucleotide-binding</keyword>
<dbReference type="PRINTS" id="PR00380">
    <property type="entry name" value="KINESINHEAVY"/>
</dbReference>
<comment type="caution">
    <text evidence="5">The sequence shown here is derived from an EMBL/GenBank/DDBJ whole genome shotgun (WGS) entry which is preliminary data.</text>
</comment>
<comment type="similarity">
    <text evidence="2">Belongs to the TRAFAC class myosin-kinesin ATPase superfamily. Kinesin family.</text>
</comment>
<accession>A0ABD1WNS9</accession>
<dbReference type="PANTHER" id="PTHR47972:SF16">
    <property type="entry name" value="KINESIN-LIKE PROTEIN"/>
    <property type="match status" value="1"/>
</dbReference>
<dbReference type="GO" id="GO:0003774">
    <property type="term" value="F:cytoskeletal motor activity"/>
    <property type="evidence" value="ECO:0007669"/>
    <property type="project" value="UniProtKB-UniRule"/>
</dbReference>
<keyword evidence="6" id="KW-1185">Reference proteome</keyword>
<feature type="domain" description="Kinesin motor" evidence="4">
    <location>
        <begin position="114"/>
        <end position="398"/>
    </location>
</feature>
<dbReference type="Proteomes" id="UP001604277">
    <property type="component" value="Unassembled WGS sequence"/>
</dbReference>
<evidence type="ECO:0000259" key="4">
    <source>
        <dbReference type="PROSITE" id="PS50067"/>
    </source>
</evidence>
<dbReference type="InterPro" id="IPR011254">
    <property type="entry name" value="Prismane-like_sf"/>
</dbReference>
<dbReference type="PANTHER" id="PTHR47972">
    <property type="entry name" value="KINESIN-LIKE PROTEIN KLP-3"/>
    <property type="match status" value="1"/>
</dbReference>
<proteinExistence type="inferred from homology"/>
<evidence type="ECO:0000313" key="5">
    <source>
        <dbReference type="EMBL" id="KAL2551192.1"/>
    </source>
</evidence>
<name>A0ABD1WNS9_9LAMI</name>
<dbReference type="InterPro" id="IPR027417">
    <property type="entry name" value="P-loop_NTPase"/>
</dbReference>
<dbReference type="InterPro" id="IPR027640">
    <property type="entry name" value="Kinesin-like_fam"/>
</dbReference>
<organism evidence="5 6">
    <name type="scientific">Forsythia ovata</name>
    <dbReference type="NCBI Taxonomy" id="205694"/>
    <lineage>
        <taxon>Eukaryota</taxon>
        <taxon>Viridiplantae</taxon>
        <taxon>Streptophyta</taxon>
        <taxon>Embryophyta</taxon>
        <taxon>Tracheophyta</taxon>
        <taxon>Spermatophyta</taxon>
        <taxon>Magnoliopsida</taxon>
        <taxon>eudicotyledons</taxon>
        <taxon>Gunneridae</taxon>
        <taxon>Pentapetalae</taxon>
        <taxon>asterids</taxon>
        <taxon>lamiids</taxon>
        <taxon>Lamiales</taxon>
        <taxon>Oleaceae</taxon>
        <taxon>Forsythieae</taxon>
        <taxon>Forsythia</taxon>
    </lineage>
</organism>
<feature type="binding site" evidence="2">
    <location>
        <begin position="194"/>
        <end position="201"/>
    </location>
    <ligand>
        <name>ATP</name>
        <dbReference type="ChEBI" id="CHEBI:30616"/>
    </ligand>
</feature>
<dbReference type="AlphaFoldDB" id="A0ABD1WNS9"/>
<evidence type="ECO:0000256" key="2">
    <source>
        <dbReference type="PROSITE-ProRule" id="PRU00283"/>
    </source>
</evidence>
<reference evidence="6" key="1">
    <citation type="submission" date="2024-07" db="EMBL/GenBank/DDBJ databases">
        <title>Two chromosome-level genome assemblies of Korean endemic species Abeliophyllum distichum and Forsythia ovata (Oleaceae).</title>
        <authorList>
            <person name="Jang H."/>
        </authorList>
    </citation>
    <scope>NUCLEOTIDE SEQUENCE [LARGE SCALE GENOMIC DNA]</scope>
</reference>
<dbReference type="Gene3D" id="3.40.850.10">
    <property type="entry name" value="Kinesin motor domain"/>
    <property type="match status" value="2"/>
</dbReference>
<dbReference type="GO" id="GO:0003824">
    <property type="term" value="F:catalytic activity"/>
    <property type="evidence" value="ECO:0007669"/>
    <property type="project" value="UniProtKB-ARBA"/>
</dbReference>
<dbReference type="Gene3D" id="6.10.250.760">
    <property type="match status" value="1"/>
</dbReference>
<keyword evidence="1 2" id="KW-0505">Motor protein</keyword>
<sequence>MQIGVIEGSFEKERRALKLRILELEMKLEEVTKDLAVVQSALGAKDTELSSLQNNLRELEDPREMKEDIDRKNEQTAAILKMQGAQLVEMEALYKEEQVFRKRYFNIIEDMKGKVRVYCRLRPLSGKEISEKERSVLTHVDEFTVEHMWRDEKVKQQIMFSMGMPHKRTFLRIQRQYLVQSAVDGYNVCIFAYGQTGSGKTFTIYGSESNPGLTPPAISELNRIIKKGVHVGVISRYTYRSTTTKECKRLKLDIKKDAKRGSEQRHTTGTLMNEQSSRSHLILSVVIESTNLQTQSVARGKLSFVDLAGRVKKSGSSCGQLKETQTINKSLSALGDVIGALSSSNQHIPYRNHKLTMLMSDSLGGNAKTLMFVNISQAESNLDETYNSLMYASRVRSIVNDPNKNVSSKEVAHLKRLVAYWKEQAGQRGDDEDLKEIQEE</sequence>
<dbReference type="EMBL" id="JBFOLJ010000002">
    <property type="protein sequence ID" value="KAL2551192.1"/>
    <property type="molecule type" value="Genomic_DNA"/>
</dbReference>
<dbReference type="SUPFAM" id="SSF56821">
    <property type="entry name" value="Prismane protein-like"/>
    <property type="match status" value="1"/>
</dbReference>
<dbReference type="InterPro" id="IPR001752">
    <property type="entry name" value="Kinesin_motor_dom"/>
</dbReference>